<evidence type="ECO:0000256" key="5">
    <source>
        <dbReference type="ARBA" id="ARBA00022576"/>
    </source>
</evidence>
<sequence>MVKEEVQKELLDYNGIGISVMGTYWDSTTCYSYQDFSKTCLCRREKIPDNYKVGFLQGGGTGQFAAVPLNLSRTANADYLVTGTWSSKAAQEAKKYINVRQVLPHASSYTSIPPQQQWNLSPEADYVYYCANETIHGVEFTQVPDVERPLVCDMSSNILTRPVDVSKFGVIYAGAQKNIGISGVSVVIVRDDLMDHVSPQCPSVLNYKLNISNQSLYNTPPTFSIYVLGKVLKWIKEQGGVEEMDRRCDVKSRLIYDVIDQSQGFYTSPVEPSARSRVNIPLRILRDNSDLEARFLKEAEKESMVSLKGH</sequence>
<evidence type="ECO:0000256" key="8">
    <source>
        <dbReference type="ARBA" id="ARBA00022898"/>
    </source>
</evidence>
<feature type="domain" description="Aminotransferase class V" evidence="12">
    <location>
        <begin position="47"/>
        <end position="298"/>
    </location>
</feature>
<evidence type="ECO:0000256" key="3">
    <source>
        <dbReference type="ARBA" id="ARBA00006904"/>
    </source>
</evidence>
<evidence type="ECO:0000256" key="10">
    <source>
        <dbReference type="ARBA" id="ARBA00049007"/>
    </source>
</evidence>
<name>A0ABY6JW35_9ARAC</name>
<keyword evidence="7" id="KW-0808">Transferase</keyword>
<dbReference type="Gene3D" id="3.90.1150.10">
    <property type="entry name" value="Aspartate Aminotransferase, domain 1"/>
    <property type="match status" value="1"/>
</dbReference>
<evidence type="ECO:0000256" key="11">
    <source>
        <dbReference type="RuleBase" id="RU004504"/>
    </source>
</evidence>
<dbReference type="InterPro" id="IPR015424">
    <property type="entry name" value="PyrdxlP-dep_Trfase"/>
</dbReference>
<comment type="similarity">
    <text evidence="3">Belongs to the class-V pyridoxal-phosphate-dependent aminotransferase family. SerC subfamily.</text>
</comment>
<evidence type="ECO:0000256" key="6">
    <source>
        <dbReference type="ARBA" id="ARBA00022605"/>
    </source>
</evidence>
<dbReference type="InterPro" id="IPR015422">
    <property type="entry name" value="PyrdxlP-dep_Trfase_small"/>
</dbReference>
<dbReference type="Proteomes" id="UP001235939">
    <property type="component" value="Chromosome 01"/>
</dbReference>
<evidence type="ECO:0000313" key="13">
    <source>
        <dbReference type="EMBL" id="UYV60189.1"/>
    </source>
</evidence>
<evidence type="ECO:0000256" key="9">
    <source>
        <dbReference type="ARBA" id="ARBA00023299"/>
    </source>
</evidence>
<dbReference type="Gene3D" id="3.40.640.10">
    <property type="entry name" value="Type I PLP-dependent aspartate aminotransferase-like (Major domain)"/>
    <property type="match status" value="1"/>
</dbReference>
<dbReference type="InterPro" id="IPR015421">
    <property type="entry name" value="PyrdxlP-dep_Trfase_major"/>
</dbReference>
<evidence type="ECO:0000259" key="12">
    <source>
        <dbReference type="Pfam" id="PF00266"/>
    </source>
</evidence>
<dbReference type="NCBIfam" id="NF003764">
    <property type="entry name" value="PRK05355.1"/>
    <property type="match status" value="1"/>
</dbReference>
<keyword evidence="5" id="KW-0032">Aminotransferase</keyword>
<dbReference type="InterPro" id="IPR022278">
    <property type="entry name" value="Pser_aminoTfrase"/>
</dbReference>
<protein>
    <recommendedName>
        <fullName evidence="4">phosphoserine transaminase</fullName>
        <ecNumber evidence="4">2.6.1.52</ecNumber>
    </recommendedName>
</protein>
<evidence type="ECO:0000256" key="2">
    <source>
        <dbReference type="ARBA" id="ARBA00005099"/>
    </source>
</evidence>
<evidence type="ECO:0000256" key="4">
    <source>
        <dbReference type="ARBA" id="ARBA00013030"/>
    </source>
</evidence>
<comment type="pathway">
    <text evidence="2">Amino-acid biosynthesis; L-serine biosynthesis; L-serine from 3-phospho-D-glycerate: step 2/3.</text>
</comment>
<evidence type="ECO:0000313" key="14">
    <source>
        <dbReference type="Proteomes" id="UP001235939"/>
    </source>
</evidence>
<comment type="catalytic activity">
    <reaction evidence="10">
        <text>O-phospho-L-serine + 2-oxoglutarate = 3-phosphooxypyruvate + L-glutamate</text>
        <dbReference type="Rhea" id="RHEA:14329"/>
        <dbReference type="ChEBI" id="CHEBI:16810"/>
        <dbReference type="ChEBI" id="CHEBI:18110"/>
        <dbReference type="ChEBI" id="CHEBI:29985"/>
        <dbReference type="ChEBI" id="CHEBI:57524"/>
        <dbReference type="EC" id="2.6.1.52"/>
    </reaction>
</comment>
<dbReference type="InterPro" id="IPR000192">
    <property type="entry name" value="Aminotrans_V_dom"/>
</dbReference>
<dbReference type="EMBL" id="CP092863">
    <property type="protein sequence ID" value="UYV60189.1"/>
    <property type="molecule type" value="Genomic_DNA"/>
</dbReference>
<evidence type="ECO:0000256" key="7">
    <source>
        <dbReference type="ARBA" id="ARBA00022679"/>
    </source>
</evidence>
<dbReference type="PROSITE" id="PS00595">
    <property type="entry name" value="AA_TRANSFER_CLASS_5"/>
    <property type="match status" value="1"/>
</dbReference>
<evidence type="ECO:0000256" key="1">
    <source>
        <dbReference type="ARBA" id="ARBA00001933"/>
    </source>
</evidence>
<feature type="non-terminal residue" evidence="13">
    <location>
        <position position="1"/>
    </location>
</feature>
<keyword evidence="8" id="KW-0663">Pyridoxal phosphate</keyword>
<keyword evidence="6" id="KW-0028">Amino-acid biosynthesis</keyword>
<dbReference type="InterPro" id="IPR020578">
    <property type="entry name" value="Aminotrans_V_PyrdxlP_BS"/>
</dbReference>
<keyword evidence="9" id="KW-0718">Serine biosynthesis</keyword>
<keyword evidence="14" id="KW-1185">Reference proteome</keyword>
<organism evidence="13 14">
    <name type="scientific">Cordylochernes scorpioides</name>
    <dbReference type="NCBI Taxonomy" id="51811"/>
    <lineage>
        <taxon>Eukaryota</taxon>
        <taxon>Metazoa</taxon>
        <taxon>Ecdysozoa</taxon>
        <taxon>Arthropoda</taxon>
        <taxon>Chelicerata</taxon>
        <taxon>Arachnida</taxon>
        <taxon>Pseudoscorpiones</taxon>
        <taxon>Cheliferoidea</taxon>
        <taxon>Chernetidae</taxon>
        <taxon>Cordylochernes</taxon>
    </lineage>
</organism>
<dbReference type="PANTHER" id="PTHR43247:SF1">
    <property type="entry name" value="PHOSPHOSERINE AMINOTRANSFERASE"/>
    <property type="match status" value="1"/>
</dbReference>
<dbReference type="PANTHER" id="PTHR43247">
    <property type="entry name" value="PHOSPHOSERINE AMINOTRANSFERASE"/>
    <property type="match status" value="1"/>
</dbReference>
<proteinExistence type="inferred from homology"/>
<dbReference type="HAMAP" id="MF_00160">
    <property type="entry name" value="SerC_aminotrans_5"/>
    <property type="match status" value="1"/>
</dbReference>
<comment type="cofactor">
    <cofactor evidence="1 11">
        <name>pyridoxal 5'-phosphate</name>
        <dbReference type="ChEBI" id="CHEBI:597326"/>
    </cofactor>
</comment>
<accession>A0ABY6JW35</accession>
<dbReference type="EC" id="2.6.1.52" evidence="4"/>
<dbReference type="Pfam" id="PF00266">
    <property type="entry name" value="Aminotran_5"/>
    <property type="match status" value="1"/>
</dbReference>
<dbReference type="SUPFAM" id="SSF53383">
    <property type="entry name" value="PLP-dependent transferases"/>
    <property type="match status" value="1"/>
</dbReference>
<reference evidence="13 14" key="1">
    <citation type="submission" date="2022-01" db="EMBL/GenBank/DDBJ databases">
        <title>A chromosomal length assembly of Cordylochernes scorpioides.</title>
        <authorList>
            <person name="Zeh D."/>
            <person name="Zeh J."/>
        </authorList>
    </citation>
    <scope>NUCLEOTIDE SEQUENCE [LARGE SCALE GENOMIC DNA]</scope>
    <source>
        <strain evidence="13">IN4F17</strain>
        <tissue evidence="13">Whole Body</tissue>
    </source>
</reference>
<gene>
    <name evidence="13" type="ORF">LAZ67_1000329</name>
</gene>